<dbReference type="GO" id="GO:0006508">
    <property type="term" value="P:proteolysis"/>
    <property type="evidence" value="ECO:0007669"/>
    <property type="project" value="UniProtKB-KW"/>
</dbReference>
<dbReference type="InterPro" id="IPR046778">
    <property type="entry name" value="UPF0758_N"/>
</dbReference>
<dbReference type="InterPro" id="IPR025657">
    <property type="entry name" value="RadC_JAB"/>
</dbReference>
<dbReference type="InterPro" id="IPR001405">
    <property type="entry name" value="UPF0758"/>
</dbReference>
<organism evidence="8 9">
    <name type="scientific">Pelistega europaea</name>
    <dbReference type="NCBI Taxonomy" id="106147"/>
    <lineage>
        <taxon>Bacteria</taxon>
        <taxon>Pseudomonadati</taxon>
        <taxon>Pseudomonadota</taxon>
        <taxon>Betaproteobacteria</taxon>
        <taxon>Burkholderiales</taxon>
        <taxon>Alcaligenaceae</taxon>
        <taxon>Pelistega</taxon>
    </lineage>
</organism>
<dbReference type="CDD" id="cd08071">
    <property type="entry name" value="MPN_DUF2466"/>
    <property type="match status" value="1"/>
</dbReference>
<dbReference type="SUPFAM" id="SSF102712">
    <property type="entry name" value="JAB1/MPN domain"/>
    <property type="match status" value="1"/>
</dbReference>
<dbReference type="PROSITE" id="PS01302">
    <property type="entry name" value="UPF0758"/>
    <property type="match status" value="1"/>
</dbReference>
<dbReference type="NCBIfam" id="NF000642">
    <property type="entry name" value="PRK00024.1"/>
    <property type="match status" value="1"/>
</dbReference>
<comment type="caution">
    <text evidence="8">The sequence shown here is derived from an EMBL/GenBank/DDBJ whole genome shotgun (WGS) entry which is preliminary data.</text>
</comment>
<evidence type="ECO:0000259" key="7">
    <source>
        <dbReference type="PROSITE" id="PS50249"/>
    </source>
</evidence>
<dbReference type="InterPro" id="IPR020891">
    <property type="entry name" value="UPF0758_CS"/>
</dbReference>
<dbReference type="NCBIfam" id="TIGR00608">
    <property type="entry name" value="radc"/>
    <property type="match status" value="1"/>
</dbReference>
<dbReference type="RefSeq" id="WP_171589142.1">
    <property type="nucleotide sequence ID" value="NZ_JABGBO010000009.1"/>
</dbReference>
<evidence type="ECO:0000256" key="2">
    <source>
        <dbReference type="ARBA" id="ARBA00022723"/>
    </source>
</evidence>
<dbReference type="EMBL" id="JABGBO010000009">
    <property type="protein sequence ID" value="NOL50159.1"/>
    <property type="molecule type" value="Genomic_DNA"/>
</dbReference>
<reference evidence="8 9" key="1">
    <citation type="submission" date="2020-05" db="EMBL/GenBank/DDBJ databases">
        <authorList>
            <person name="Niu N."/>
        </authorList>
    </citation>
    <scope>NUCLEOTIDE SEQUENCE [LARGE SCALE GENOMIC DNA]</scope>
    <source>
        <strain evidence="8 9">LMG10982</strain>
    </source>
</reference>
<dbReference type="GO" id="GO:0046872">
    <property type="term" value="F:metal ion binding"/>
    <property type="evidence" value="ECO:0007669"/>
    <property type="project" value="UniProtKB-KW"/>
</dbReference>
<keyword evidence="2" id="KW-0479">Metal-binding</keyword>
<evidence type="ECO:0000256" key="4">
    <source>
        <dbReference type="ARBA" id="ARBA00022833"/>
    </source>
</evidence>
<dbReference type="PANTHER" id="PTHR30471:SF3">
    <property type="entry name" value="UPF0758 PROTEIN YEES-RELATED"/>
    <property type="match status" value="1"/>
</dbReference>
<dbReference type="Proteomes" id="UP000541421">
    <property type="component" value="Unassembled WGS sequence"/>
</dbReference>
<keyword evidence="1" id="KW-0645">Protease</keyword>
<dbReference type="AlphaFoldDB" id="A0A7Y4P6Q4"/>
<feature type="domain" description="MPN" evidence="7">
    <location>
        <begin position="103"/>
        <end position="225"/>
    </location>
</feature>
<evidence type="ECO:0000256" key="5">
    <source>
        <dbReference type="ARBA" id="ARBA00023049"/>
    </source>
</evidence>
<keyword evidence="9" id="KW-1185">Reference proteome</keyword>
<dbReference type="InterPro" id="IPR037518">
    <property type="entry name" value="MPN"/>
</dbReference>
<dbReference type="Gene3D" id="3.40.140.10">
    <property type="entry name" value="Cytidine Deaminase, domain 2"/>
    <property type="match status" value="1"/>
</dbReference>
<evidence type="ECO:0000256" key="3">
    <source>
        <dbReference type="ARBA" id="ARBA00022801"/>
    </source>
</evidence>
<dbReference type="Gene3D" id="1.10.150.20">
    <property type="entry name" value="5' to 3' exonuclease, C-terminal subdomain"/>
    <property type="match status" value="1"/>
</dbReference>
<keyword evidence="4" id="KW-0862">Zinc</keyword>
<dbReference type="InterPro" id="IPR010994">
    <property type="entry name" value="RuvA_2-like"/>
</dbReference>
<keyword evidence="3" id="KW-0378">Hydrolase</keyword>
<evidence type="ECO:0000256" key="1">
    <source>
        <dbReference type="ARBA" id="ARBA00022670"/>
    </source>
</evidence>
<comment type="similarity">
    <text evidence="6">Belongs to the UPF0758 family.</text>
</comment>
<dbReference type="GO" id="GO:0008237">
    <property type="term" value="F:metallopeptidase activity"/>
    <property type="evidence" value="ECO:0007669"/>
    <property type="project" value="UniProtKB-KW"/>
</dbReference>
<keyword evidence="5" id="KW-0482">Metalloprotease</keyword>
<name>A0A7Y4P6Q4_9BURK</name>
<evidence type="ECO:0000256" key="6">
    <source>
        <dbReference type="RuleBase" id="RU003797"/>
    </source>
</evidence>
<dbReference type="PROSITE" id="PS50249">
    <property type="entry name" value="MPN"/>
    <property type="match status" value="1"/>
</dbReference>
<accession>A0A7Y4P6Q4</accession>
<proteinExistence type="inferred from homology"/>
<dbReference type="SUPFAM" id="SSF47781">
    <property type="entry name" value="RuvA domain 2-like"/>
    <property type="match status" value="1"/>
</dbReference>
<sequence>MKTSRMEYLQQLPRERIIKHGPKVLSTAELLAIVLGTGTKGNNVISFCQSLLDQFGGVRALLNTTSEELRPVKGLGNAKIAQLLALKELALRSLEEPLRDSKVFNKSSAVKQYCIQLLGHLEVEQCHILFFNNAFKLLHTQLASEGTIDKAQIYPREIIKLAIRFHATNIILVHNHPSGIPKPSDADVQFTDDIKCALALVDIRLVDHLIIANNEAVSLAEEGYL</sequence>
<evidence type="ECO:0000313" key="9">
    <source>
        <dbReference type="Proteomes" id="UP000541421"/>
    </source>
</evidence>
<protein>
    <submittedName>
        <fullName evidence="8">DNA repair protein RadC</fullName>
    </submittedName>
</protein>
<gene>
    <name evidence="8" type="primary">radC</name>
    <name evidence="8" type="ORF">HKX40_08430</name>
</gene>
<dbReference type="PANTHER" id="PTHR30471">
    <property type="entry name" value="DNA REPAIR PROTEIN RADC"/>
    <property type="match status" value="1"/>
</dbReference>
<evidence type="ECO:0000313" key="8">
    <source>
        <dbReference type="EMBL" id="NOL50159.1"/>
    </source>
</evidence>
<dbReference type="Pfam" id="PF04002">
    <property type="entry name" value="RadC"/>
    <property type="match status" value="1"/>
</dbReference>
<dbReference type="Pfam" id="PF20582">
    <property type="entry name" value="UPF0758_N"/>
    <property type="match status" value="1"/>
</dbReference>